<keyword evidence="2" id="KW-1185">Reference proteome</keyword>
<dbReference type="Proteomes" id="UP000464178">
    <property type="component" value="Chromosome"/>
</dbReference>
<gene>
    <name evidence="1" type="ORF">SOIL9_51840</name>
</gene>
<name>A0A6P2CZ91_9BACT</name>
<proteinExistence type="predicted"/>
<evidence type="ECO:0000313" key="2">
    <source>
        <dbReference type="Proteomes" id="UP000464178"/>
    </source>
</evidence>
<dbReference type="AlphaFoldDB" id="A0A6P2CZ91"/>
<sequence length="165" mass="18063">MVAKPGGREWDEAIWAAGAAGDRPDWADVMWYGVDADGRVGMFTSGGPGPIPRAVFLDLDAYNALGQHLRGLPVVGRPELLIRYKRTAVWQRAAERGLFAFNYEYDRGRPAGYRLVARPVAPVSLAELPEWVRRQLSEACLCGESFTTVAERVADLSGVRCGLVA</sequence>
<dbReference type="KEGG" id="gms:SOIL9_51840"/>
<accession>A0A6P2CZ91</accession>
<organism evidence="1 2">
    <name type="scientific">Gemmata massiliana</name>
    <dbReference type="NCBI Taxonomy" id="1210884"/>
    <lineage>
        <taxon>Bacteria</taxon>
        <taxon>Pseudomonadati</taxon>
        <taxon>Planctomycetota</taxon>
        <taxon>Planctomycetia</taxon>
        <taxon>Gemmatales</taxon>
        <taxon>Gemmataceae</taxon>
        <taxon>Gemmata</taxon>
    </lineage>
</organism>
<reference evidence="1 2" key="1">
    <citation type="submission" date="2019-05" db="EMBL/GenBank/DDBJ databases">
        <authorList>
            <consortium name="Science for Life Laboratories"/>
        </authorList>
    </citation>
    <scope>NUCLEOTIDE SEQUENCE [LARGE SCALE GENOMIC DNA]</scope>
    <source>
        <strain evidence="1">Soil9</strain>
    </source>
</reference>
<evidence type="ECO:0000313" key="1">
    <source>
        <dbReference type="EMBL" id="VTR92530.1"/>
    </source>
</evidence>
<dbReference type="EMBL" id="LR593886">
    <property type="protein sequence ID" value="VTR92530.1"/>
    <property type="molecule type" value="Genomic_DNA"/>
</dbReference>
<protein>
    <submittedName>
        <fullName evidence="1">Uncharacterized protein</fullName>
    </submittedName>
</protein>